<evidence type="ECO:0000313" key="8">
    <source>
        <dbReference type="Proteomes" id="UP001595818"/>
    </source>
</evidence>
<evidence type="ECO:0000256" key="3">
    <source>
        <dbReference type="ARBA" id="ARBA00023082"/>
    </source>
</evidence>
<comment type="caution">
    <text evidence="7">The sequence shown here is derived from an EMBL/GenBank/DDBJ whole genome shotgun (WGS) entry which is preliminary data.</text>
</comment>
<dbReference type="PANTHER" id="PTHR43133:SF51">
    <property type="entry name" value="RNA POLYMERASE SIGMA FACTOR"/>
    <property type="match status" value="1"/>
</dbReference>
<keyword evidence="3" id="KW-0731">Sigma factor</keyword>
<keyword evidence="8" id="KW-1185">Reference proteome</keyword>
<accession>A0ABV9SX66</accession>
<evidence type="ECO:0000256" key="1">
    <source>
        <dbReference type="ARBA" id="ARBA00010641"/>
    </source>
</evidence>
<sequence length="201" mass="23656">MVENEENHSLIQKARLGDRQAQGLLVEYWYKRVYNFALKLLGDHDQAMDVSQRTFITMYQKIEKLRECGKFKSWLYTILVNQCREEKRQGGSSRFHLLASPDPDRIKGGVPEEITEALPNPEEKLINGELEKSLKNALQLLPEEQRIILIMKEYEGLKFREIAEALNIPENTAKSRLYYAFQNMRKILTKEAIEYVKYRRS</sequence>
<dbReference type="Pfam" id="PF04542">
    <property type="entry name" value="Sigma70_r2"/>
    <property type="match status" value="1"/>
</dbReference>
<feature type="domain" description="RNA polymerase sigma-70 region 2" evidence="5">
    <location>
        <begin position="25"/>
        <end position="89"/>
    </location>
</feature>
<gene>
    <name evidence="7" type="ORF">ACFPFU_04530</name>
</gene>
<dbReference type="InterPro" id="IPR014284">
    <property type="entry name" value="RNA_pol_sigma-70_dom"/>
</dbReference>
<dbReference type="PANTHER" id="PTHR43133">
    <property type="entry name" value="RNA POLYMERASE ECF-TYPE SIGMA FACTO"/>
    <property type="match status" value="1"/>
</dbReference>
<dbReference type="InterPro" id="IPR013249">
    <property type="entry name" value="RNA_pol_sigma70_r4_t2"/>
</dbReference>
<proteinExistence type="inferred from homology"/>
<dbReference type="NCBIfam" id="TIGR02937">
    <property type="entry name" value="sigma70-ECF"/>
    <property type="match status" value="1"/>
</dbReference>
<comment type="similarity">
    <text evidence="1">Belongs to the sigma-70 factor family. ECF subfamily.</text>
</comment>
<organism evidence="7 8">
    <name type="scientific">Negadavirga shengliensis</name>
    <dbReference type="NCBI Taxonomy" id="1389218"/>
    <lineage>
        <taxon>Bacteria</taxon>
        <taxon>Pseudomonadati</taxon>
        <taxon>Bacteroidota</taxon>
        <taxon>Cytophagia</taxon>
        <taxon>Cytophagales</taxon>
        <taxon>Cyclobacteriaceae</taxon>
        <taxon>Negadavirga</taxon>
    </lineage>
</organism>
<dbReference type="Gene3D" id="1.10.1740.10">
    <property type="match status" value="1"/>
</dbReference>
<dbReference type="InterPro" id="IPR007627">
    <property type="entry name" value="RNA_pol_sigma70_r2"/>
</dbReference>
<dbReference type="Gene3D" id="1.10.10.10">
    <property type="entry name" value="Winged helix-like DNA-binding domain superfamily/Winged helix DNA-binding domain"/>
    <property type="match status" value="1"/>
</dbReference>
<name>A0ABV9SX66_9BACT</name>
<dbReference type="Pfam" id="PF08281">
    <property type="entry name" value="Sigma70_r4_2"/>
    <property type="match status" value="1"/>
</dbReference>
<keyword evidence="4" id="KW-0804">Transcription</keyword>
<dbReference type="SUPFAM" id="SSF88659">
    <property type="entry name" value="Sigma3 and sigma4 domains of RNA polymerase sigma factors"/>
    <property type="match status" value="1"/>
</dbReference>
<reference evidence="8" key="1">
    <citation type="journal article" date="2019" name="Int. J. Syst. Evol. Microbiol.">
        <title>The Global Catalogue of Microorganisms (GCM) 10K type strain sequencing project: providing services to taxonomists for standard genome sequencing and annotation.</title>
        <authorList>
            <consortium name="The Broad Institute Genomics Platform"/>
            <consortium name="The Broad Institute Genome Sequencing Center for Infectious Disease"/>
            <person name="Wu L."/>
            <person name="Ma J."/>
        </authorList>
    </citation>
    <scope>NUCLEOTIDE SEQUENCE [LARGE SCALE GENOMIC DNA]</scope>
    <source>
        <strain evidence="8">CGMCC 4.7466</strain>
    </source>
</reference>
<dbReference type="Proteomes" id="UP001595818">
    <property type="component" value="Unassembled WGS sequence"/>
</dbReference>
<protein>
    <submittedName>
        <fullName evidence="7">RNA polymerase sigma factor</fullName>
    </submittedName>
</protein>
<dbReference type="InterPro" id="IPR036388">
    <property type="entry name" value="WH-like_DNA-bd_sf"/>
</dbReference>
<feature type="domain" description="RNA polymerase sigma factor 70 region 4 type 2" evidence="6">
    <location>
        <begin position="133"/>
        <end position="180"/>
    </location>
</feature>
<dbReference type="EMBL" id="JBHSJJ010000002">
    <property type="protein sequence ID" value="MFC4870941.1"/>
    <property type="molecule type" value="Genomic_DNA"/>
</dbReference>
<dbReference type="InterPro" id="IPR013324">
    <property type="entry name" value="RNA_pol_sigma_r3/r4-like"/>
</dbReference>
<keyword evidence="2" id="KW-0805">Transcription regulation</keyword>
<evidence type="ECO:0000313" key="7">
    <source>
        <dbReference type="EMBL" id="MFC4870941.1"/>
    </source>
</evidence>
<dbReference type="SUPFAM" id="SSF88946">
    <property type="entry name" value="Sigma2 domain of RNA polymerase sigma factors"/>
    <property type="match status" value="1"/>
</dbReference>
<dbReference type="RefSeq" id="WP_377061953.1">
    <property type="nucleotide sequence ID" value="NZ_JBHSJJ010000002.1"/>
</dbReference>
<evidence type="ECO:0000259" key="6">
    <source>
        <dbReference type="Pfam" id="PF08281"/>
    </source>
</evidence>
<evidence type="ECO:0000259" key="5">
    <source>
        <dbReference type="Pfam" id="PF04542"/>
    </source>
</evidence>
<dbReference type="InterPro" id="IPR013325">
    <property type="entry name" value="RNA_pol_sigma_r2"/>
</dbReference>
<evidence type="ECO:0000256" key="2">
    <source>
        <dbReference type="ARBA" id="ARBA00023015"/>
    </source>
</evidence>
<dbReference type="InterPro" id="IPR039425">
    <property type="entry name" value="RNA_pol_sigma-70-like"/>
</dbReference>
<evidence type="ECO:0000256" key="4">
    <source>
        <dbReference type="ARBA" id="ARBA00023163"/>
    </source>
</evidence>
<dbReference type="CDD" id="cd06171">
    <property type="entry name" value="Sigma70_r4"/>
    <property type="match status" value="1"/>
</dbReference>